<keyword evidence="2" id="KW-1185">Reference proteome</keyword>
<accession>A0A7R9QT06</accession>
<reference evidence="1" key="1">
    <citation type="submission" date="2020-11" db="EMBL/GenBank/DDBJ databases">
        <authorList>
            <person name="Tran Van P."/>
        </authorList>
    </citation>
    <scope>NUCLEOTIDE SEQUENCE</scope>
</reference>
<organism evidence="1">
    <name type="scientific">Oppiella nova</name>
    <dbReference type="NCBI Taxonomy" id="334625"/>
    <lineage>
        <taxon>Eukaryota</taxon>
        <taxon>Metazoa</taxon>
        <taxon>Ecdysozoa</taxon>
        <taxon>Arthropoda</taxon>
        <taxon>Chelicerata</taxon>
        <taxon>Arachnida</taxon>
        <taxon>Acari</taxon>
        <taxon>Acariformes</taxon>
        <taxon>Sarcoptiformes</taxon>
        <taxon>Oribatida</taxon>
        <taxon>Brachypylina</taxon>
        <taxon>Oppioidea</taxon>
        <taxon>Oppiidae</taxon>
        <taxon>Oppiella</taxon>
    </lineage>
</organism>
<sequence length="174" mass="19487">MVRTMGRQTGVSLVSQPVLQFTDSQLLLVQNGGKSRKKDQLCGDVQRKHHLNGESVEQFIGDRFNQLASDVNALKSTVLSMNKLVDTNWISYANAIDNKNSVNSSSIDLHDVLNKSDVKNTSSVGVMAQELITFARNYDSILENVTENDLKEFSHISDEFLAEVETHSQQMREL</sequence>
<dbReference type="Proteomes" id="UP000728032">
    <property type="component" value="Unassembled WGS sequence"/>
</dbReference>
<evidence type="ECO:0000313" key="2">
    <source>
        <dbReference type="Proteomes" id="UP000728032"/>
    </source>
</evidence>
<gene>
    <name evidence="1" type="ORF">ONB1V03_LOCUS12312</name>
</gene>
<dbReference type="AlphaFoldDB" id="A0A7R9QT06"/>
<proteinExistence type="predicted"/>
<feature type="non-terminal residue" evidence="1">
    <location>
        <position position="1"/>
    </location>
</feature>
<protein>
    <submittedName>
        <fullName evidence="1">Uncharacterized protein</fullName>
    </submittedName>
</protein>
<dbReference type="EMBL" id="CAJPVJ010009858">
    <property type="protein sequence ID" value="CAG2172856.1"/>
    <property type="molecule type" value="Genomic_DNA"/>
</dbReference>
<evidence type="ECO:0000313" key="1">
    <source>
        <dbReference type="EMBL" id="CAD7655669.1"/>
    </source>
</evidence>
<dbReference type="EMBL" id="OC924683">
    <property type="protein sequence ID" value="CAD7655669.1"/>
    <property type="molecule type" value="Genomic_DNA"/>
</dbReference>
<name>A0A7R9QT06_9ACAR</name>